<feature type="transmembrane region" description="Helical" evidence="3">
    <location>
        <begin position="988"/>
        <end position="1004"/>
    </location>
</feature>
<feature type="transmembrane region" description="Helical" evidence="3">
    <location>
        <begin position="236"/>
        <end position="252"/>
    </location>
</feature>
<keyword evidence="3" id="KW-0472">Membrane</keyword>
<keyword evidence="1" id="KW-0175">Coiled coil</keyword>
<feature type="transmembrane region" description="Helical" evidence="3">
    <location>
        <begin position="564"/>
        <end position="587"/>
    </location>
</feature>
<feature type="transmembrane region" description="Helical" evidence="3">
    <location>
        <begin position="856"/>
        <end position="875"/>
    </location>
</feature>
<feature type="transmembrane region" description="Helical" evidence="3">
    <location>
        <begin position="1016"/>
        <end position="1035"/>
    </location>
</feature>
<feature type="transmembrane region" description="Helical" evidence="3">
    <location>
        <begin position="728"/>
        <end position="750"/>
    </location>
</feature>
<feature type="transmembrane region" description="Helical" evidence="3">
    <location>
        <begin position="830"/>
        <end position="849"/>
    </location>
</feature>
<keyword evidence="3" id="KW-0812">Transmembrane</keyword>
<reference evidence="4" key="1">
    <citation type="submission" date="2021-01" db="EMBL/GenBank/DDBJ databases">
        <title>Whole genome shotgun sequence of Planosporangium flavigriseum NBRC 105377.</title>
        <authorList>
            <person name="Komaki H."/>
            <person name="Tamura T."/>
        </authorList>
    </citation>
    <scope>NUCLEOTIDE SEQUENCE</scope>
    <source>
        <strain evidence="4">NBRC 105377</strain>
    </source>
</reference>
<evidence type="ECO:0000256" key="2">
    <source>
        <dbReference type="SAM" id="MobiDB-lite"/>
    </source>
</evidence>
<feature type="region of interest" description="Disordered" evidence="2">
    <location>
        <begin position="87"/>
        <end position="113"/>
    </location>
</feature>
<feature type="transmembrane region" description="Helical" evidence="3">
    <location>
        <begin position="681"/>
        <end position="708"/>
    </location>
</feature>
<evidence type="ECO:0000313" key="5">
    <source>
        <dbReference type="Proteomes" id="UP000653674"/>
    </source>
</evidence>
<feature type="transmembrane region" description="Helical" evidence="3">
    <location>
        <begin position="647"/>
        <end position="669"/>
    </location>
</feature>
<feature type="transmembrane region" description="Helical" evidence="3">
    <location>
        <begin position="757"/>
        <end position="776"/>
    </location>
</feature>
<protein>
    <submittedName>
        <fullName evidence="4">Uncharacterized protein</fullName>
    </submittedName>
</protein>
<feature type="transmembrane region" description="Helical" evidence="3">
    <location>
        <begin position="782"/>
        <end position="800"/>
    </location>
</feature>
<feature type="transmembrane region" description="Helical" evidence="3">
    <location>
        <begin position="148"/>
        <end position="168"/>
    </location>
</feature>
<feature type="transmembrane region" description="Helical" evidence="3">
    <location>
        <begin position="620"/>
        <end position="641"/>
    </location>
</feature>
<dbReference type="InterPro" id="IPR058062">
    <property type="entry name" value="SCO7613_C"/>
</dbReference>
<feature type="transmembrane region" description="Helical" evidence="3">
    <location>
        <begin position="345"/>
        <end position="364"/>
    </location>
</feature>
<dbReference type="AlphaFoldDB" id="A0A8J3PMK0"/>
<feature type="transmembrane region" description="Helical" evidence="3">
    <location>
        <begin position="881"/>
        <end position="903"/>
    </location>
</feature>
<feature type="transmembrane region" description="Helical" evidence="3">
    <location>
        <begin position="120"/>
        <end position="142"/>
    </location>
</feature>
<keyword evidence="5" id="KW-1185">Reference proteome</keyword>
<keyword evidence="3" id="KW-1133">Transmembrane helix</keyword>
<proteinExistence type="predicted"/>
<sequence>MNQPDPATYPCPACNSPANLATGCPGCGRGPDPEAAEVMRLGGAIERLAGEVERARQGYAEAVERLRDAQLRRNELAARVRASVTVQQTPAPVPAAPMPAPEPAPTPSARPEASTRTTQNVLFILGGLLLASAAIVFTAVAWARFGVVGRASILGVVTALTLAAPPVALLRRLSGTAETFAALGLLLVLLDGYAAWYVNLAGVHAMRPATYAGVVCATTACVALGYGVVTRLTGPRFLALVVAQPVLPLFVLHAGFGMAGWAGVLTVLAAANLAVARWANRARALSIVAWTLTGVALVSAAGPLLGALISGDAYGPAIRTGLVLILAAAVVVAAAMAGPVPVLRHVAAGAAALAVVIAGARVALVGRPAWGLALVAAEIAALAVVVRALPVRVRTGPRAGILAAAGLPGLGVVAWALLLGLDAAEAALPVWHAELQPPAASNWWVPPAIVLLGVAIAVLLPRGATAEAAVGTGAVLALALPGVIGLPWWAASLVAGMVALPLALASVTARSVRRTLVYGVPAGLLAAHSVAAGLARPASTAGVLAALVAVGTGVAVLGRNRQRIVGAVGAGVALLALPFLLAAIAATAGATPATVRAFTAAGLALAVVAVVIPRGRLPEYAVSGALAVLLGGAGLTLSAVAATPLPYGVYAGVAVLCDAVAVLAVLPILRDRPWTGPAAAVAVTVPAGPALASVVPATWAVLAGPYAWVHKVWSGTPTGIGLGVDAPVAPYAFGPAAATLALFALALLVASRAGRPALTWAVVPATPAILATAAALQAPWPTVAALSLAIGAGAALVGALRRSSPALGAVALIATGAGLAGALPTRAATLTALAVVLVASALCGLAGRVRIAREAGWLVAAASAAGLALAAALTADVAVRWAALWVLGAAAVTLAVSALLTCSGRVEGRLVEGAAHATAFVALLLTIPAIRHSAGVCTLWGVALGLRALLPGEAAAGRRVRVAAAATIELVAYWLLLVASAVATLEAYTLPAAGVALLAGWLAARTRPGLHSWSAYGPALLAGFAPSAATLLGGAGEPARRFALGAAAVIVVVVGSLRRRQAPVVVGGTVLALVAVHEVVRFWDLVPRWIPLAVAGLLLVGLATTYERRRRDMARLREAVGRMR</sequence>
<name>A0A8J3PMK0_9ACTN</name>
<dbReference type="NCBIfam" id="NF047321">
    <property type="entry name" value="SCO7613_CTERM"/>
    <property type="match status" value="1"/>
</dbReference>
<feature type="transmembrane region" description="Helical" evidence="3">
    <location>
        <begin position="370"/>
        <end position="389"/>
    </location>
</feature>
<feature type="transmembrane region" description="Helical" evidence="3">
    <location>
        <begin position="1089"/>
        <end position="1106"/>
    </location>
</feature>
<evidence type="ECO:0000256" key="1">
    <source>
        <dbReference type="SAM" id="Coils"/>
    </source>
</evidence>
<feature type="transmembrane region" description="Helical" evidence="3">
    <location>
        <begin position="287"/>
        <end position="311"/>
    </location>
</feature>
<feature type="transmembrane region" description="Helical" evidence="3">
    <location>
        <begin position="1064"/>
        <end position="1083"/>
    </location>
</feature>
<feature type="transmembrane region" description="Helical" evidence="3">
    <location>
        <begin position="180"/>
        <end position="198"/>
    </location>
</feature>
<feature type="transmembrane region" description="Helical" evidence="3">
    <location>
        <begin position="317"/>
        <end position="338"/>
    </location>
</feature>
<evidence type="ECO:0000256" key="3">
    <source>
        <dbReference type="SAM" id="Phobius"/>
    </source>
</evidence>
<feature type="transmembrane region" description="Helical" evidence="3">
    <location>
        <begin position="467"/>
        <end position="484"/>
    </location>
</feature>
<feature type="coiled-coil region" evidence="1">
    <location>
        <begin position="45"/>
        <end position="79"/>
    </location>
</feature>
<dbReference type="RefSeq" id="WP_168078998.1">
    <property type="nucleotide sequence ID" value="NZ_BAAAQJ010000009.1"/>
</dbReference>
<feature type="transmembrane region" description="Helical" evidence="3">
    <location>
        <begin position="258"/>
        <end position="275"/>
    </location>
</feature>
<dbReference type="Proteomes" id="UP000653674">
    <property type="component" value="Unassembled WGS sequence"/>
</dbReference>
<feature type="transmembrane region" description="Helical" evidence="3">
    <location>
        <begin position="807"/>
        <end position="824"/>
    </location>
</feature>
<accession>A0A8J3PMK0</accession>
<gene>
    <name evidence="4" type="ORF">Pfl04_27930</name>
</gene>
<feature type="transmembrane region" description="Helical" evidence="3">
    <location>
        <begin position="541"/>
        <end position="557"/>
    </location>
</feature>
<comment type="caution">
    <text evidence="4">The sequence shown here is derived from an EMBL/GenBank/DDBJ whole genome shotgun (WGS) entry which is preliminary data.</text>
</comment>
<feature type="transmembrane region" description="Helical" evidence="3">
    <location>
        <begin position="401"/>
        <end position="421"/>
    </location>
</feature>
<feature type="transmembrane region" description="Helical" evidence="3">
    <location>
        <begin position="1041"/>
        <end position="1057"/>
    </location>
</feature>
<dbReference type="EMBL" id="BONU01000017">
    <property type="protein sequence ID" value="GIG74389.1"/>
    <property type="molecule type" value="Genomic_DNA"/>
</dbReference>
<organism evidence="4 5">
    <name type="scientific">Planosporangium flavigriseum</name>
    <dbReference type="NCBI Taxonomy" id="373681"/>
    <lineage>
        <taxon>Bacteria</taxon>
        <taxon>Bacillati</taxon>
        <taxon>Actinomycetota</taxon>
        <taxon>Actinomycetes</taxon>
        <taxon>Micromonosporales</taxon>
        <taxon>Micromonosporaceae</taxon>
        <taxon>Planosporangium</taxon>
    </lineage>
</organism>
<feature type="transmembrane region" description="Helical" evidence="3">
    <location>
        <begin position="441"/>
        <end position="460"/>
    </location>
</feature>
<feature type="transmembrane region" description="Helical" evidence="3">
    <location>
        <begin position="210"/>
        <end position="229"/>
    </location>
</feature>
<evidence type="ECO:0000313" key="4">
    <source>
        <dbReference type="EMBL" id="GIG74389.1"/>
    </source>
</evidence>
<feature type="transmembrane region" description="Helical" evidence="3">
    <location>
        <begin position="593"/>
        <end position="613"/>
    </location>
</feature>
<feature type="compositionally biased region" description="Pro residues" evidence="2">
    <location>
        <begin position="91"/>
        <end position="108"/>
    </location>
</feature>